<sequence length="42" mass="4571">VSLHSLSKHGAHNVPSARRIAVGAHTGFSNTVIYSWETGIRR</sequence>
<evidence type="ECO:0000313" key="1">
    <source>
        <dbReference type="EMBL" id="GAG19404.1"/>
    </source>
</evidence>
<comment type="caution">
    <text evidence="1">The sequence shown here is derived from an EMBL/GenBank/DDBJ whole genome shotgun (WGS) entry which is preliminary data.</text>
</comment>
<reference evidence="1" key="1">
    <citation type="journal article" date="2014" name="Front. Microbiol.">
        <title>High frequency of phylogenetically diverse reductive dehalogenase-homologous genes in deep subseafloor sedimentary metagenomes.</title>
        <authorList>
            <person name="Kawai M."/>
            <person name="Futagami T."/>
            <person name="Toyoda A."/>
            <person name="Takaki Y."/>
            <person name="Nishi S."/>
            <person name="Hori S."/>
            <person name="Arai W."/>
            <person name="Tsubouchi T."/>
            <person name="Morono Y."/>
            <person name="Uchiyama I."/>
            <person name="Ito T."/>
            <person name="Fujiyama A."/>
            <person name="Inagaki F."/>
            <person name="Takami H."/>
        </authorList>
    </citation>
    <scope>NUCLEOTIDE SEQUENCE</scope>
    <source>
        <strain evidence="1">Expedition CK06-06</strain>
    </source>
</reference>
<gene>
    <name evidence="1" type="ORF">S01H1_54710</name>
</gene>
<protein>
    <submittedName>
        <fullName evidence="1">Uncharacterized protein</fullName>
    </submittedName>
</protein>
<proteinExistence type="predicted"/>
<accession>X0VM24</accession>
<dbReference type="EMBL" id="BARS01035514">
    <property type="protein sequence ID" value="GAG19404.1"/>
    <property type="molecule type" value="Genomic_DNA"/>
</dbReference>
<name>X0VM24_9ZZZZ</name>
<feature type="non-terminal residue" evidence="1">
    <location>
        <position position="1"/>
    </location>
</feature>
<organism evidence="1">
    <name type="scientific">marine sediment metagenome</name>
    <dbReference type="NCBI Taxonomy" id="412755"/>
    <lineage>
        <taxon>unclassified sequences</taxon>
        <taxon>metagenomes</taxon>
        <taxon>ecological metagenomes</taxon>
    </lineage>
</organism>
<dbReference type="AlphaFoldDB" id="X0VM24"/>